<dbReference type="Proteomes" id="UP000325081">
    <property type="component" value="Unassembled WGS sequence"/>
</dbReference>
<dbReference type="CDD" id="cd00435">
    <property type="entry name" value="ACBP"/>
    <property type="match status" value="1"/>
</dbReference>
<dbReference type="GO" id="GO:0005737">
    <property type="term" value="C:cytoplasm"/>
    <property type="evidence" value="ECO:0007669"/>
    <property type="project" value="UniProtKB-SubCell"/>
</dbReference>
<sequence>ENFKTLELSLSSPRFLTTFLVKSATTLKPSQAAIKIQCQTFIFFPPFYYRICSKFIYWERENPSSFHRRRRSASTPRFEAFTSSVRQLKMGQDKFLVVTDLISVSVSAVRDAVKGLKEGVEDFDPLVITQASSQSLISVESSSVDGIVSLGKSLDFPSEQLLADISRILKPGGTILLSSTPEISQGQTLNSSLERKLLLAGFLDLKSSSGGNSLLFSFIELSILVAEVVGKKPTWKIGSSFSIKKISQALPKVQIDDDVDLIDEDSLLTEEDLKKPQLPPVGDCEVGSTRKACKNCTCGRAEAEEKVEKLGLTMDQLDNPQSACGNCGLGDAFRCGTCPYKGLPPFKLGEKPFAEISKNISGDEEEEEEERGENMGLKEEFEEYAEKVRTLPSSPSNENLLILYGLYKQATVGNVNTSRPGMFNMKEKAKWDAWKAVEGKLQEEAMNDYITKVKQLLEEAGISC</sequence>
<dbReference type="Pfam" id="PF00887">
    <property type="entry name" value="ACBP"/>
    <property type="match status" value="1"/>
</dbReference>
<dbReference type="GO" id="GO:0051539">
    <property type="term" value="F:4 iron, 4 sulfur cluster binding"/>
    <property type="evidence" value="ECO:0007669"/>
    <property type="project" value="UniProtKB-KW"/>
</dbReference>
<comment type="similarity">
    <text evidence="3">Belongs to the ACBP family.</text>
</comment>
<dbReference type="Gene3D" id="3.40.50.150">
    <property type="entry name" value="Vaccinia Virus protein VP39"/>
    <property type="match status" value="1"/>
</dbReference>
<dbReference type="InterPro" id="IPR014352">
    <property type="entry name" value="FERM/acyl-CoA-bd_prot_sf"/>
</dbReference>
<dbReference type="PANTHER" id="PTHR13273">
    <property type="entry name" value="ANAMORSIN"/>
    <property type="match status" value="1"/>
</dbReference>
<dbReference type="InterPro" id="IPR029063">
    <property type="entry name" value="SAM-dependent_MTases_sf"/>
</dbReference>
<evidence type="ECO:0000256" key="6">
    <source>
        <dbReference type="ARBA" id="ARBA00022490"/>
    </source>
</evidence>
<evidence type="ECO:0000256" key="9">
    <source>
        <dbReference type="ARBA" id="ARBA00023004"/>
    </source>
</evidence>
<evidence type="ECO:0000259" key="13">
    <source>
        <dbReference type="PROSITE" id="PS51228"/>
    </source>
</evidence>
<evidence type="ECO:0000256" key="11">
    <source>
        <dbReference type="ARBA" id="ARBA00023121"/>
    </source>
</evidence>
<protein>
    <submittedName>
        <fullName evidence="14">Anamorsin homolog</fullName>
    </submittedName>
</protein>
<evidence type="ECO:0000313" key="15">
    <source>
        <dbReference type="Proteomes" id="UP000325081"/>
    </source>
</evidence>
<dbReference type="GO" id="GO:0051537">
    <property type="term" value="F:2 iron, 2 sulfur cluster binding"/>
    <property type="evidence" value="ECO:0007669"/>
    <property type="project" value="UniProtKB-KW"/>
</dbReference>
<feature type="domain" description="ACB" evidence="13">
    <location>
        <begin position="377"/>
        <end position="462"/>
    </location>
</feature>
<keyword evidence="11" id="KW-0446">Lipid-binding</keyword>
<evidence type="ECO:0000256" key="8">
    <source>
        <dbReference type="ARBA" id="ARBA00022723"/>
    </source>
</evidence>
<evidence type="ECO:0000256" key="4">
    <source>
        <dbReference type="ARBA" id="ARBA00008169"/>
    </source>
</evidence>
<dbReference type="OrthoDB" id="311633at2759"/>
<dbReference type="InterPro" id="IPR022408">
    <property type="entry name" value="Acyl-CoA-binding_prot_CS"/>
</dbReference>
<dbReference type="PRINTS" id="PR00689">
    <property type="entry name" value="ACOABINDINGP"/>
</dbReference>
<dbReference type="Gene3D" id="1.20.80.10">
    <property type="match status" value="1"/>
</dbReference>
<dbReference type="AlphaFoldDB" id="A0A5A7PCH5"/>
<keyword evidence="10" id="KW-0411">Iron-sulfur</keyword>
<dbReference type="Pfam" id="PF20922">
    <property type="entry name" value="Anamorsin_N"/>
    <property type="match status" value="1"/>
</dbReference>
<evidence type="ECO:0000256" key="2">
    <source>
        <dbReference type="ARBA" id="ARBA00004496"/>
    </source>
</evidence>
<dbReference type="Pfam" id="PF05093">
    <property type="entry name" value="CIAPIN1"/>
    <property type="match status" value="1"/>
</dbReference>
<comment type="similarity">
    <text evidence="4">Belongs to the anamorsin family.</text>
</comment>
<name>A0A5A7PCH5_STRAF</name>
<keyword evidence="7" id="KW-0001">2Fe-2S</keyword>
<evidence type="ECO:0000256" key="5">
    <source>
        <dbReference type="ARBA" id="ARBA00022485"/>
    </source>
</evidence>
<dbReference type="InterPro" id="IPR049011">
    <property type="entry name" value="Anamorsin_N_metazoan"/>
</dbReference>
<keyword evidence="15" id="KW-1185">Reference proteome</keyword>
<comment type="cofactor">
    <cofactor evidence="1">
        <name>[4Fe-4S] cluster</name>
        <dbReference type="ChEBI" id="CHEBI:49883"/>
    </cofactor>
</comment>
<accession>A0A5A7PCH5</accession>
<dbReference type="PROSITE" id="PS51228">
    <property type="entry name" value="ACB_2"/>
    <property type="match status" value="1"/>
</dbReference>
<feature type="non-terminal residue" evidence="14">
    <location>
        <position position="1"/>
    </location>
</feature>
<dbReference type="InterPro" id="IPR035984">
    <property type="entry name" value="Acyl-CoA-binding_sf"/>
</dbReference>
<keyword evidence="8" id="KW-0479">Metal-binding</keyword>
<dbReference type="HAMAP" id="MF_03115">
    <property type="entry name" value="Anamorsin"/>
    <property type="match status" value="1"/>
</dbReference>
<dbReference type="GO" id="GO:0046872">
    <property type="term" value="F:metal ion binding"/>
    <property type="evidence" value="ECO:0007669"/>
    <property type="project" value="UniProtKB-KW"/>
</dbReference>
<dbReference type="PANTHER" id="PTHR13273:SF14">
    <property type="entry name" value="ANAMORSIN"/>
    <property type="match status" value="1"/>
</dbReference>
<comment type="caution">
    <text evidence="14">The sequence shown here is derived from an EMBL/GenBank/DDBJ whole genome shotgun (WGS) entry which is preliminary data.</text>
</comment>
<dbReference type="FunFam" id="1.20.80.10:FF:000010">
    <property type="entry name" value="Acyl-CoA-binding domain-containing protein 5"/>
    <property type="match status" value="1"/>
</dbReference>
<dbReference type="EMBL" id="BKCP01004339">
    <property type="protein sequence ID" value="GER30314.1"/>
    <property type="molecule type" value="Genomic_DNA"/>
</dbReference>
<dbReference type="InterPro" id="IPR046408">
    <property type="entry name" value="CIAPIN1"/>
</dbReference>
<comment type="subcellular location">
    <subcellularLocation>
        <location evidence="2">Cytoplasm</location>
    </subcellularLocation>
</comment>
<dbReference type="InterPro" id="IPR007785">
    <property type="entry name" value="Anamorsin"/>
</dbReference>
<dbReference type="GO" id="GO:0016226">
    <property type="term" value="P:iron-sulfur cluster assembly"/>
    <property type="evidence" value="ECO:0007669"/>
    <property type="project" value="InterPro"/>
</dbReference>
<evidence type="ECO:0000256" key="3">
    <source>
        <dbReference type="ARBA" id="ARBA00005567"/>
    </source>
</evidence>
<dbReference type="SUPFAM" id="SSF47027">
    <property type="entry name" value="Acyl-CoA binding protein"/>
    <property type="match status" value="1"/>
</dbReference>
<reference evidence="15" key="1">
    <citation type="journal article" date="2019" name="Curr. Biol.">
        <title>Genome Sequence of Striga asiatica Provides Insight into the Evolution of Plant Parasitism.</title>
        <authorList>
            <person name="Yoshida S."/>
            <person name="Kim S."/>
            <person name="Wafula E.K."/>
            <person name="Tanskanen J."/>
            <person name="Kim Y.M."/>
            <person name="Honaas L."/>
            <person name="Yang Z."/>
            <person name="Spallek T."/>
            <person name="Conn C.E."/>
            <person name="Ichihashi Y."/>
            <person name="Cheong K."/>
            <person name="Cui S."/>
            <person name="Der J.P."/>
            <person name="Gundlach H."/>
            <person name="Jiao Y."/>
            <person name="Hori C."/>
            <person name="Ishida J.K."/>
            <person name="Kasahara H."/>
            <person name="Kiba T."/>
            <person name="Kim M.S."/>
            <person name="Koo N."/>
            <person name="Laohavisit A."/>
            <person name="Lee Y.H."/>
            <person name="Lumba S."/>
            <person name="McCourt P."/>
            <person name="Mortimer J.C."/>
            <person name="Mutuku J.M."/>
            <person name="Nomura T."/>
            <person name="Sasaki-Sekimoto Y."/>
            <person name="Seto Y."/>
            <person name="Wang Y."/>
            <person name="Wakatake T."/>
            <person name="Sakakibara H."/>
            <person name="Demura T."/>
            <person name="Yamaguchi S."/>
            <person name="Yoneyama K."/>
            <person name="Manabe R.I."/>
            <person name="Nelson D.C."/>
            <person name="Schulman A.H."/>
            <person name="Timko M.P."/>
            <person name="dePamphilis C.W."/>
            <person name="Choi D."/>
            <person name="Shirasu K."/>
        </authorList>
    </citation>
    <scope>NUCLEOTIDE SEQUENCE [LARGE SCALE GENOMIC DNA]</scope>
    <source>
        <strain evidence="15">cv. UVA1</strain>
    </source>
</reference>
<organism evidence="14 15">
    <name type="scientific">Striga asiatica</name>
    <name type="common">Asiatic witchweed</name>
    <name type="synonym">Buchnera asiatica</name>
    <dbReference type="NCBI Taxonomy" id="4170"/>
    <lineage>
        <taxon>Eukaryota</taxon>
        <taxon>Viridiplantae</taxon>
        <taxon>Streptophyta</taxon>
        <taxon>Embryophyta</taxon>
        <taxon>Tracheophyta</taxon>
        <taxon>Spermatophyta</taxon>
        <taxon>Magnoliopsida</taxon>
        <taxon>eudicotyledons</taxon>
        <taxon>Gunneridae</taxon>
        <taxon>Pentapetalae</taxon>
        <taxon>asterids</taxon>
        <taxon>lamiids</taxon>
        <taxon>Lamiales</taxon>
        <taxon>Orobanchaceae</taxon>
        <taxon>Buchnereae</taxon>
        <taxon>Striga</taxon>
    </lineage>
</organism>
<keyword evidence="5" id="KW-0004">4Fe-4S</keyword>
<gene>
    <name evidence="14" type="ORF">STAS_06251</name>
</gene>
<evidence type="ECO:0000256" key="12">
    <source>
        <dbReference type="ARBA" id="ARBA00023128"/>
    </source>
</evidence>
<proteinExistence type="inferred from homology"/>
<evidence type="ECO:0000256" key="7">
    <source>
        <dbReference type="ARBA" id="ARBA00022714"/>
    </source>
</evidence>
<keyword evidence="12" id="KW-0496">Mitochondrion</keyword>
<dbReference type="InterPro" id="IPR000582">
    <property type="entry name" value="Acyl-CoA-binding_protein"/>
</dbReference>
<evidence type="ECO:0000256" key="10">
    <source>
        <dbReference type="ARBA" id="ARBA00023014"/>
    </source>
</evidence>
<dbReference type="GO" id="GO:0000062">
    <property type="term" value="F:fatty-acyl-CoA binding"/>
    <property type="evidence" value="ECO:0007669"/>
    <property type="project" value="InterPro"/>
</dbReference>
<dbReference type="SUPFAM" id="SSF53335">
    <property type="entry name" value="S-adenosyl-L-methionine-dependent methyltransferases"/>
    <property type="match status" value="1"/>
</dbReference>
<evidence type="ECO:0000256" key="1">
    <source>
        <dbReference type="ARBA" id="ARBA00001966"/>
    </source>
</evidence>
<keyword evidence="6" id="KW-0963">Cytoplasm</keyword>
<keyword evidence="9" id="KW-0408">Iron</keyword>
<evidence type="ECO:0000313" key="14">
    <source>
        <dbReference type="EMBL" id="GER30314.1"/>
    </source>
</evidence>
<dbReference type="PROSITE" id="PS00880">
    <property type="entry name" value="ACB_1"/>
    <property type="match status" value="1"/>
</dbReference>